<name>A0A810PWH0_9FIRM</name>
<dbReference type="RefSeq" id="WP_212819254.1">
    <property type="nucleotide sequence ID" value="NZ_AP023415.1"/>
</dbReference>
<dbReference type="AlphaFoldDB" id="A0A810PWH0"/>
<sequence length="175" mass="19786">MVRCSIEVGKKEQEILKQIVLAGSKNVKKRKLAAGISAVTSFIMLAYIILIFPYGHIGQVVFGVLLFAFFLWLAIKGVAVIQKKVLDIALSKLDDKLTSGKREYCFDVDGIQISSDFGSGTHLWNAFTCWGIFQNYIYIRMLRDEFILVDQNSLSESSRDELKLILTQNLKQESL</sequence>
<keyword evidence="4" id="KW-1185">Reference proteome</keyword>
<dbReference type="Pfam" id="PF14317">
    <property type="entry name" value="YcxB"/>
    <property type="match status" value="1"/>
</dbReference>
<dbReference type="EMBL" id="AP023415">
    <property type="protein sequence ID" value="BCK78452.1"/>
    <property type="molecule type" value="Genomic_DNA"/>
</dbReference>
<evidence type="ECO:0000313" key="3">
    <source>
        <dbReference type="EMBL" id="BCK78452.1"/>
    </source>
</evidence>
<keyword evidence="1" id="KW-1133">Transmembrane helix</keyword>
<keyword evidence="1" id="KW-0812">Transmembrane</keyword>
<feature type="transmembrane region" description="Helical" evidence="1">
    <location>
        <begin position="32"/>
        <end position="54"/>
    </location>
</feature>
<organism evidence="3 4">
    <name type="scientific">Vescimonas fastidiosa</name>
    <dbReference type="NCBI Taxonomy" id="2714353"/>
    <lineage>
        <taxon>Bacteria</taxon>
        <taxon>Bacillati</taxon>
        <taxon>Bacillota</taxon>
        <taxon>Clostridia</taxon>
        <taxon>Eubacteriales</taxon>
        <taxon>Oscillospiraceae</taxon>
        <taxon>Vescimonas</taxon>
    </lineage>
</organism>
<evidence type="ECO:0000313" key="4">
    <source>
        <dbReference type="Proteomes" id="UP000681343"/>
    </source>
</evidence>
<protein>
    <recommendedName>
        <fullName evidence="2">YcxB-like C-terminal domain-containing protein</fullName>
    </recommendedName>
</protein>
<keyword evidence="1" id="KW-0472">Membrane</keyword>
<accession>A0A810PWH0</accession>
<dbReference type="Proteomes" id="UP000681343">
    <property type="component" value="Chromosome"/>
</dbReference>
<dbReference type="KEGG" id="vfa:MM35RIKEN_06440"/>
<feature type="domain" description="YcxB-like C-terminal" evidence="2">
    <location>
        <begin position="106"/>
        <end position="165"/>
    </location>
</feature>
<proteinExistence type="predicted"/>
<dbReference type="InterPro" id="IPR025588">
    <property type="entry name" value="YcxB-like_C"/>
</dbReference>
<feature type="transmembrane region" description="Helical" evidence="1">
    <location>
        <begin position="60"/>
        <end position="81"/>
    </location>
</feature>
<gene>
    <name evidence="3" type="ORF">MM35RIKEN_06440</name>
</gene>
<evidence type="ECO:0000259" key="2">
    <source>
        <dbReference type="Pfam" id="PF14317"/>
    </source>
</evidence>
<evidence type="ECO:0000256" key="1">
    <source>
        <dbReference type="SAM" id="Phobius"/>
    </source>
</evidence>
<reference evidence="3" key="1">
    <citation type="submission" date="2020-09" db="EMBL/GenBank/DDBJ databases">
        <title>New species isolated from human feces.</title>
        <authorList>
            <person name="Kitahara M."/>
            <person name="Shigeno Y."/>
            <person name="Shime M."/>
            <person name="Matsumoto Y."/>
            <person name="Nakamura S."/>
            <person name="Motooka D."/>
            <person name="Fukuoka S."/>
            <person name="Nishikawa H."/>
            <person name="Benno Y."/>
        </authorList>
    </citation>
    <scope>NUCLEOTIDE SEQUENCE</scope>
    <source>
        <strain evidence="3">MM35</strain>
    </source>
</reference>